<feature type="compositionally biased region" description="Basic residues" evidence="6">
    <location>
        <begin position="271"/>
        <end position="288"/>
    </location>
</feature>
<feature type="compositionally biased region" description="Acidic residues" evidence="6">
    <location>
        <begin position="255"/>
        <end position="267"/>
    </location>
</feature>
<dbReference type="InterPro" id="IPR015300">
    <property type="entry name" value="DNA-bd_pseudobarrel_sf"/>
</dbReference>
<dbReference type="PROSITE" id="PS50863">
    <property type="entry name" value="B3"/>
    <property type="match status" value="1"/>
</dbReference>
<evidence type="ECO:0000256" key="3">
    <source>
        <dbReference type="ARBA" id="ARBA00023125"/>
    </source>
</evidence>
<comment type="caution">
    <text evidence="8">The sequence shown here is derived from an EMBL/GenBank/DDBJ whole genome shotgun (WGS) entry which is preliminary data.</text>
</comment>
<dbReference type="SMART" id="SM01019">
    <property type="entry name" value="B3"/>
    <property type="match status" value="1"/>
</dbReference>
<comment type="subcellular location">
    <subcellularLocation>
        <location evidence="1">Nucleus</location>
    </subcellularLocation>
</comment>
<evidence type="ECO:0000256" key="5">
    <source>
        <dbReference type="ARBA" id="ARBA00023242"/>
    </source>
</evidence>
<dbReference type="Gene3D" id="2.40.330.10">
    <property type="entry name" value="DNA-binding pseudobarrel domain"/>
    <property type="match status" value="1"/>
</dbReference>
<reference evidence="8 9" key="1">
    <citation type="submission" date="2024-01" db="EMBL/GenBank/DDBJ databases">
        <title>The complete chloroplast genome sequence of Lithospermum erythrorhizon: insights into the phylogenetic relationship among Boraginaceae species and the maternal lineages of purple gromwells.</title>
        <authorList>
            <person name="Okada T."/>
            <person name="Watanabe K."/>
        </authorList>
    </citation>
    <scope>NUCLEOTIDE SEQUENCE [LARGE SCALE GENOMIC DNA]</scope>
</reference>
<keyword evidence="4" id="KW-0804">Transcription</keyword>
<feature type="region of interest" description="Disordered" evidence="6">
    <location>
        <begin position="237"/>
        <end position="308"/>
    </location>
</feature>
<dbReference type="CDD" id="cd10017">
    <property type="entry name" value="B3_DNA"/>
    <property type="match status" value="1"/>
</dbReference>
<keyword evidence="5" id="KW-0539">Nucleus</keyword>
<keyword evidence="9" id="KW-1185">Reference proteome</keyword>
<keyword evidence="2" id="KW-0805">Transcription regulation</keyword>
<keyword evidence="3" id="KW-0238">DNA-binding</keyword>
<accession>A0AAV3R534</accession>
<dbReference type="AlphaFoldDB" id="A0AAV3R534"/>
<dbReference type="InterPro" id="IPR044837">
    <property type="entry name" value="REM16-like"/>
</dbReference>
<dbReference type="SUPFAM" id="SSF101936">
    <property type="entry name" value="DNA-binding pseudobarrel domain"/>
    <property type="match status" value="1"/>
</dbReference>
<feature type="domain" description="TF-B3" evidence="7">
    <location>
        <begin position="141"/>
        <end position="232"/>
    </location>
</feature>
<evidence type="ECO:0000256" key="6">
    <source>
        <dbReference type="SAM" id="MobiDB-lite"/>
    </source>
</evidence>
<dbReference type="GO" id="GO:0003677">
    <property type="term" value="F:DNA binding"/>
    <property type="evidence" value="ECO:0007669"/>
    <property type="project" value="UniProtKB-KW"/>
</dbReference>
<dbReference type="PANTHER" id="PTHR31391">
    <property type="entry name" value="B3 DOMAIN-CONTAINING PROTEIN OS11G0197600-RELATED"/>
    <property type="match status" value="1"/>
</dbReference>
<feature type="compositionally biased region" description="Polar residues" evidence="6">
    <location>
        <begin position="292"/>
        <end position="301"/>
    </location>
</feature>
<sequence>MASDAKANSYEEARKQRVLENKRRFEDLGIINISKGLTDLTKSPTKTKERHVRLKSHEAFVAEPRRSSRARTQVPSYRDDMDIELPRGPRGRKSSNFNSSWASYLARPLAEVKSATYEERALALRCAEKLESNLQSGNPSFIKSMVRSHVYSCFWLGLPTRFCERHLPKSTVDIVLEDEEGNEYDAVYIGRRSGLSGGWRGFALHYKLDDGDAVVFELIKPTRFKVYIVRASECSSNGEKLPERSSMCSSQDNDAPSEVDNDSEETETTLKRHKKPVSKSRGSIKSKKGNPTPATRASSRQQKMRDEK</sequence>
<dbReference type="PANTHER" id="PTHR31391:SF3">
    <property type="entry name" value="B3 DOMAIN-CONTAINING PROTEIN OS05G0481400"/>
    <property type="match status" value="1"/>
</dbReference>
<dbReference type="Proteomes" id="UP001454036">
    <property type="component" value="Unassembled WGS sequence"/>
</dbReference>
<evidence type="ECO:0000259" key="7">
    <source>
        <dbReference type="PROSITE" id="PS50863"/>
    </source>
</evidence>
<gene>
    <name evidence="8" type="ORF">LIER_24428</name>
</gene>
<dbReference type="GO" id="GO:0005634">
    <property type="term" value="C:nucleus"/>
    <property type="evidence" value="ECO:0007669"/>
    <property type="project" value="UniProtKB-SubCell"/>
</dbReference>
<evidence type="ECO:0000256" key="2">
    <source>
        <dbReference type="ARBA" id="ARBA00023015"/>
    </source>
</evidence>
<dbReference type="Pfam" id="PF02362">
    <property type="entry name" value="B3"/>
    <property type="match status" value="1"/>
</dbReference>
<proteinExistence type="predicted"/>
<dbReference type="InterPro" id="IPR003340">
    <property type="entry name" value="B3_DNA-bd"/>
</dbReference>
<evidence type="ECO:0000313" key="9">
    <source>
        <dbReference type="Proteomes" id="UP001454036"/>
    </source>
</evidence>
<protein>
    <recommendedName>
        <fullName evidence="7">TF-B3 domain-containing protein</fullName>
    </recommendedName>
</protein>
<dbReference type="EMBL" id="BAABME010007090">
    <property type="protein sequence ID" value="GAA0170087.1"/>
    <property type="molecule type" value="Genomic_DNA"/>
</dbReference>
<evidence type="ECO:0000313" key="8">
    <source>
        <dbReference type="EMBL" id="GAA0170087.1"/>
    </source>
</evidence>
<name>A0AAV3R534_LITER</name>
<organism evidence="8 9">
    <name type="scientific">Lithospermum erythrorhizon</name>
    <name type="common">Purple gromwell</name>
    <name type="synonym">Lithospermum officinale var. erythrorhizon</name>
    <dbReference type="NCBI Taxonomy" id="34254"/>
    <lineage>
        <taxon>Eukaryota</taxon>
        <taxon>Viridiplantae</taxon>
        <taxon>Streptophyta</taxon>
        <taxon>Embryophyta</taxon>
        <taxon>Tracheophyta</taxon>
        <taxon>Spermatophyta</taxon>
        <taxon>Magnoliopsida</taxon>
        <taxon>eudicotyledons</taxon>
        <taxon>Gunneridae</taxon>
        <taxon>Pentapetalae</taxon>
        <taxon>asterids</taxon>
        <taxon>lamiids</taxon>
        <taxon>Boraginales</taxon>
        <taxon>Boraginaceae</taxon>
        <taxon>Boraginoideae</taxon>
        <taxon>Lithospermeae</taxon>
        <taxon>Lithospermum</taxon>
    </lineage>
</organism>
<evidence type="ECO:0000256" key="4">
    <source>
        <dbReference type="ARBA" id="ARBA00023163"/>
    </source>
</evidence>
<evidence type="ECO:0000256" key="1">
    <source>
        <dbReference type="ARBA" id="ARBA00004123"/>
    </source>
</evidence>